<dbReference type="EMBL" id="UINC01008480">
    <property type="protein sequence ID" value="SVA38160.1"/>
    <property type="molecule type" value="Genomic_DNA"/>
</dbReference>
<feature type="compositionally biased region" description="Acidic residues" evidence="1">
    <location>
        <begin position="136"/>
        <end position="153"/>
    </location>
</feature>
<accession>A0A381VCR4</accession>
<organism evidence="2">
    <name type="scientific">marine metagenome</name>
    <dbReference type="NCBI Taxonomy" id="408172"/>
    <lineage>
        <taxon>unclassified sequences</taxon>
        <taxon>metagenomes</taxon>
        <taxon>ecological metagenomes</taxon>
    </lineage>
</organism>
<evidence type="ECO:0000256" key="1">
    <source>
        <dbReference type="SAM" id="MobiDB-lite"/>
    </source>
</evidence>
<sequence>MGRPLNKRYFTDAVTGATAGADEIKVNFHNGTAVKEGTIVRQKGSKRFVVAETGAADTEFTCYLKTGVLPAALAAGEMSISVLGSDAEVYGVSKIAGRKVTLVAPSATGTNALDGLTQGWQMGAAASSGTVRVEEAGDDDVANTDDDDFTDDA</sequence>
<feature type="region of interest" description="Disordered" evidence="1">
    <location>
        <begin position="127"/>
        <end position="153"/>
    </location>
</feature>
<proteinExistence type="predicted"/>
<evidence type="ECO:0000313" key="2">
    <source>
        <dbReference type="EMBL" id="SVA38160.1"/>
    </source>
</evidence>
<dbReference type="AlphaFoldDB" id="A0A381VCR4"/>
<protein>
    <submittedName>
        <fullName evidence="2">Uncharacterized protein</fullName>
    </submittedName>
</protein>
<name>A0A381VCR4_9ZZZZ</name>
<gene>
    <name evidence="2" type="ORF">METZ01_LOCUS91014</name>
</gene>
<reference evidence="2" key="1">
    <citation type="submission" date="2018-05" db="EMBL/GenBank/DDBJ databases">
        <authorList>
            <person name="Lanie J.A."/>
            <person name="Ng W.-L."/>
            <person name="Kazmierczak K.M."/>
            <person name="Andrzejewski T.M."/>
            <person name="Davidsen T.M."/>
            <person name="Wayne K.J."/>
            <person name="Tettelin H."/>
            <person name="Glass J.I."/>
            <person name="Rusch D."/>
            <person name="Podicherti R."/>
            <person name="Tsui H.-C.T."/>
            <person name="Winkler M.E."/>
        </authorList>
    </citation>
    <scope>NUCLEOTIDE SEQUENCE</scope>
</reference>